<dbReference type="InterPro" id="IPR054299">
    <property type="entry name" value="GumK_N"/>
</dbReference>
<keyword evidence="3" id="KW-1185">Reference proteome</keyword>
<dbReference type="Gene3D" id="3.40.50.11010">
    <property type="match status" value="1"/>
</dbReference>
<feature type="domain" description="Glucuronosyltransferase GumK N-terminal" evidence="1">
    <location>
        <begin position="6"/>
        <end position="176"/>
    </location>
</feature>
<dbReference type="SUPFAM" id="SSF53756">
    <property type="entry name" value="UDP-Glycosyltransferase/glycogen phosphorylase"/>
    <property type="match status" value="1"/>
</dbReference>
<dbReference type="RefSeq" id="WP_213753969.1">
    <property type="nucleotide sequence ID" value="NZ_JAHCQH010000014.1"/>
</dbReference>
<dbReference type="EMBL" id="JAHCQH010000014">
    <property type="protein sequence ID" value="MBS9476102.1"/>
    <property type="molecule type" value="Genomic_DNA"/>
</dbReference>
<evidence type="ECO:0000259" key="1">
    <source>
        <dbReference type="Pfam" id="PF22059"/>
    </source>
</evidence>
<sequence>MPKLTIVSTHVYSGLGRKASIHFLADAYARRGYAVSFVSVGRGPLHRVRNKAYRTIRATVGVNQWRSYGGVSAILTEQALEIINLRKKPLNELWGRIIQMSGCRIAAPARQAVIDADILIIDSGVSLLFADAVRALNPHAPLVFNAADIMACIGAHPLLTQLEQRLALNADVTRIPSPLMQSLLPAGARCLVAPHGLDKSVFDACRQSPYKDGTINIVSVGNTLHDAASFDLFAGALEGNVILHCFGGSVSAVTSPNVIYYGERPFAEIIPYLKFADAGLAAYRVSASTAYMADSSLKMIQYRYCGLPAFVPNTIRWSYEGVITYTPGDRESIGRALMLLLHEKRGRKIEGAPVLSWDDVAGMILAELDRSAGRRLSA</sequence>
<comment type="caution">
    <text evidence="2">The sequence shown here is derived from an EMBL/GenBank/DDBJ whole genome shotgun (WGS) entry which is preliminary data.</text>
</comment>
<organism evidence="2 3">
    <name type="scientific">Ancylobacter radicis</name>
    <dbReference type="NCBI Taxonomy" id="2836179"/>
    <lineage>
        <taxon>Bacteria</taxon>
        <taxon>Pseudomonadati</taxon>
        <taxon>Pseudomonadota</taxon>
        <taxon>Alphaproteobacteria</taxon>
        <taxon>Hyphomicrobiales</taxon>
        <taxon>Xanthobacteraceae</taxon>
        <taxon>Ancylobacter</taxon>
    </lineage>
</organism>
<dbReference type="Gene3D" id="3.40.50.2000">
    <property type="entry name" value="Glycogen Phosphorylase B"/>
    <property type="match status" value="1"/>
</dbReference>
<reference evidence="2" key="1">
    <citation type="submission" date="2021-05" db="EMBL/GenBank/DDBJ databases">
        <authorList>
            <person name="Sun Q."/>
            <person name="Inoue M."/>
        </authorList>
    </citation>
    <scope>NUCLEOTIDE SEQUENCE</scope>
    <source>
        <strain evidence="2">VKM B-3255</strain>
    </source>
</reference>
<name>A0ABS5R4F2_9HYPH</name>
<proteinExistence type="predicted"/>
<gene>
    <name evidence="2" type="ORF">KIP89_03175</name>
</gene>
<dbReference type="Pfam" id="PF22059">
    <property type="entry name" value="GumK_N"/>
    <property type="match status" value="1"/>
</dbReference>
<accession>A0ABS5R4F2</accession>
<dbReference type="Proteomes" id="UP001166585">
    <property type="component" value="Unassembled WGS sequence"/>
</dbReference>
<evidence type="ECO:0000313" key="3">
    <source>
        <dbReference type="Proteomes" id="UP001166585"/>
    </source>
</evidence>
<evidence type="ECO:0000313" key="2">
    <source>
        <dbReference type="EMBL" id="MBS9476102.1"/>
    </source>
</evidence>
<protein>
    <recommendedName>
        <fullName evidence="1">Glucuronosyltransferase GumK N-terminal domain-containing protein</fullName>
    </recommendedName>
</protein>